<evidence type="ECO:0000259" key="9">
    <source>
        <dbReference type="Pfam" id="PF01850"/>
    </source>
</evidence>
<feature type="binding site" evidence="8">
    <location>
        <position position="7"/>
    </location>
    <ligand>
        <name>Mg(2+)</name>
        <dbReference type="ChEBI" id="CHEBI:18420"/>
    </ligand>
</feature>
<dbReference type="Proteomes" id="UP000322822">
    <property type="component" value="Chromosome 1"/>
</dbReference>
<comment type="similarity">
    <text evidence="7 8">Belongs to the PINc/VapC protein family.</text>
</comment>
<dbReference type="HAMAP" id="MF_00265">
    <property type="entry name" value="VapC_Nob1"/>
    <property type="match status" value="1"/>
</dbReference>
<dbReference type="EMBL" id="CP044065">
    <property type="protein sequence ID" value="QET00588.1"/>
    <property type="molecule type" value="Genomic_DNA"/>
</dbReference>
<feature type="binding site" evidence="8">
    <location>
        <position position="97"/>
    </location>
    <ligand>
        <name>Mg(2+)</name>
        <dbReference type="ChEBI" id="CHEBI:18420"/>
    </ligand>
</feature>
<evidence type="ECO:0000256" key="1">
    <source>
        <dbReference type="ARBA" id="ARBA00001946"/>
    </source>
</evidence>
<keyword evidence="4 8" id="KW-0479">Metal-binding</keyword>
<dbReference type="InterPro" id="IPR002716">
    <property type="entry name" value="PIN_dom"/>
</dbReference>
<dbReference type="GO" id="GO:0016787">
    <property type="term" value="F:hydrolase activity"/>
    <property type="evidence" value="ECO:0007669"/>
    <property type="project" value="UniProtKB-KW"/>
</dbReference>
<dbReference type="Pfam" id="PF01850">
    <property type="entry name" value="PIN"/>
    <property type="match status" value="1"/>
</dbReference>
<evidence type="ECO:0000313" key="10">
    <source>
        <dbReference type="EMBL" id="QET00588.1"/>
    </source>
</evidence>
<evidence type="ECO:0000256" key="5">
    <source>
        <dbReference type="ARBA" id="ARBA00022801"/>
    </source>
</evidence>
<comment type="cofactor">
    <cofactor evidence="1 8">
        <name>Mg(2+)</name>
        <dbReference type="ChEBI" id="CHEBI:18420"/>
    </cofactor>
</comment>
<evidence type="ECO:0000256" key="4">
    <source>
        <dbReference type="ARBA" id="ARBA00022723"/>
    </source>
</evidence>
<gene>
    <name evidence="8" type="primary">vapC</name>
    <name evidence="10" type="ORF">FOB72_00125</name>
</gene>
<evidence type="ECO:0000256" key="3">
    <source>
        <dbReference type="ARBA" id="ARBA00022722"/>
    </source>
</evidence>
<comment type="function">
    <text evidence="8">Toxic component of a toxin-antitoxin (TA) system. An RNase.</text>
</comment>
<organism evidence="10 11">
    <name type="scientific">Cupriavidus pauculus</name>
    <dbReference type="NCBI Taxonomy" id="82633"/>
    <lineage>
        <taxon>Bacteria</taxon>
        <taxon>Pseudomonadati</taxon>
        <taxon>Pseudomonadota</taxon>
        <taxon>Betaproteobacteria</taxon>
        <taxon>Burkholderiales</taxon>
        <taxon>Burkholderiaceae</taxon>
        <taxon>Cupriavidus</taxon>
    </lineage>
</organism>
<dbReference type="SUPFAM" id="SSF88723">
    <property type="entry name" value="PIN domain-like"/>
    <property type="match status" value="1"/>
</dbReference>
<evidence type="ECO:0000256" key="8">
    <source>
        <dbReference type="HAMAP-Rule" id="MF_00265"/>
    </source>
</evidence>
<protein>
    <recommendedName>
        <fullName evidence="8">Ribonuclease VapC</fullName>
        <shortName evidence="8">RNase VapC</shortName>
        <ecNumber evidence="8">3.1.-.-</ecNumber>
    </recommendedName>
    <alternativeName>
        <fullName evidence="8">Toxin VapC</fullName>
    </alternativeName>
</protein>
<dbReference type="AlphaFoldDB" id="A0A5P2GYD3"/>
<dbReference type="InterPro" id="IPR029060">
    <property type="entry name" value="PIN-like_dom_sf"/>
</dbReference>
<evidence type="ECO:0000256" key="6">
    <source>
        <dbReference type="ARBA" id="ARBA00022842"/>
    </source>
</evidence>
<dbReference type="GO" id="GO:0004540">
    <property type="term" value="F:RNA nuclease activity"/>
    <property type="evidence" value="ECO:0007669"/>
    <property type="project" value="InterPro"/>
</dbReference>
<feature type="domain" description="PIN" evidence="9">
    <location>
        <begin position="4"/>
        <end position="117"/>
    </location>
</feature>
<proteinExistence type="inferred from homology"/>
<evidence type="ECO:0000256" key="2">
    <source>
        <dbReference type="ARBA" id="ARBA00022649"/>
    </source>
</evidence>
<dbReference type="GO" id="GO:0090729">
    <property type="term" value="F:toxin activity"/>
    <property type="evidence" value="ECO:0007669"/>
    <property type="project" value="UniProtKB-KW"/>
</dbReference>
<sequence length="140" mass="15173">MAKYMLDTNMCIFLMKNHPEQVARRLAQCGEGDVVVSAVTLAELEYGVSVSANPMASRKALRRLLDKLPVLSWSASAAKAYAPVRAARPKGKADAMDKLIAAHAIDRKVMVVTNNTKDFAYPGLSVEDWTIVTRGHNGAG</sequence>
<dbReference type="PANTHER" id="PTHR33653">
    <property type="entry name" value="RIBONUCLEASE VAPC2"/>
    <property type="match status" value="1"/>
</dbReference>
<keyword evidence="8" id="KW-0800">Toxin</keyword>
<evidence type="ECO:0000256" key="7">
    <source>
        <dbReference type="ARBA" id="ARBA00038093"/>
    </source>
</evidence>
<dbReference type="CDD" id="cd18736">
    <property type="entry name" value="PIN_CcVapC1-like"/>
    <property type="match status" value="1"/>
</dbReference>
<dbReference type="InterPro" id="IPR022907">
    <property type="entry name" value="VapC_family"/>
</dbReference>
<keyword evidence="5 8" id="KW-0378">Hydrolase</keyword>
<evidence type="ECO:0000313" key="11">
    <source>
        <dbReference type="Proteomes" id="UP000322822"/>
    </source>
</evidence>
<keyword evidence="6 8" id="KW-0460">Magnesium</keyword>
<dbReference type="InterPro" id="IPR050556">
    <property type="entry name" value="Type_II_TA_system_RNase"/>
</dbReference>
<dbReference type="PANTHER" id="PTHR33653:SF1">
    <property type="entry name" value="RIBONUCLEASE VAPC2"/>
    <property type="match status" value="1"/>
</dbReference>
<accession>A0A5P2GYD3</accession>
<keyword evidence="2 8" id="KW-1277">Toxin-antitoxin system</keyword>
<reference evidence="10 11" key="1">
    <citation type="submission" date="2019-09" db="EMBL/GenBank/DDBJ databases">
        <title>FDA dAtabase for Regulatory Grade micrObial Sequences (FDA-ARGOS): Supporting development and validation of Infectious Disease Dx tests.</title>
        <authorList>
            <person name="Sciortino C."/>
            <person name="Tallon L."/>
            <person name="Sadzewicz L."/>
            <person name="Vavikolanu K."/>
            <person name="Mehta A."/>
            <person name="Aluvathingal J."/>
            <person name="Nadendla S."/>
            <person name="Nandy P."/>
            <person name="Geyer C."/>
            <person name="Yan Y."/>
            <person name="Sichtig H."/>
        </authorList>
    </citation>
    <scope>NUCLEOTIDE SEQUENCE [LARGE SCALE GENOMIC DNA]</scope>
    <source>
        <strain evidence="10 11">FDAARGOS_664</strain>
    </source>
</reference>
<name>A0A5P2GYD3_9BURK</name>
<dbReference type="Gene3D" id="3.40.50.1010">
    <property type="entry name" value="5'-nuclease"/>
    <property type="match status" value="1"/>
</dbReference>
<dbReference type="OrthoDB" id="9796690at2"/>
<dbReference type="RefSeq" id="WP_150370676.1">
    <property type="nucleotide sequence ID" value="NZ_CP044065.1"/>
</dbReference>
<dbReference type="GO" id="GO:0000287">
    <property type="term" value="F:magnesium ion binding"/>
    <property type="evidence" value="ECO:0007669"/>
    <property type="project" value="UniProtKB-UniRule"/>
</dbReference>
<dbReference type="EC" id="3.1.-.-" evidence="8"/>
<keyword evidence="3 8" id="KW-0540">Nuclease</keyword>